<reference evidence="1" key="1">
    <citation type="journal article" date="2023" name="Mol. Phylogenet. Evol.">
        <title>Genome-scale phylogeny and comparative genomics of the fungal order Sordariales.</title>
        <authorList>
            <person name="Hensen N."/>
            <person name="Bonometti L."/>
            <person name="Westerberg I."/>
            <person name="Brannstrom I.O."/>
            <person name="Guillou S."/>
            <person name="Cros-Aarteil S."/>
            <person name="Calhoun S."/>
            <person name="Haridas S."/>
            <person name="Kuo A."/>
            <person name="Mondo S."/>
            <person name="Pangilinan J."/>
            <person name="Riley R."/>
            <person name="LaButti K."/>
            <person name="Andreopoulos B."/>
            <person name="Lipzen A."/>
            <person name="Chen C."/>
            <person name="Yan M."/>
            <person name="Daum C."/>
            <person name="Ng V."/>
            <person name="Clum A."/>
            <person name="Steindorff A."/>
            <person name="Ohm R.A."/>
            <person name="Martin F."/>
            <person name="Silar P."/>
            <person name="Natvig D.O."/>
            <person name="Lalanne C."/>
            <person name="Gautier V."/>
            <person name="Ament-Velasquez S.L."/>
            <person name="Kruys A."/>
            <person name="Hutchinson M.I."/>
            <person name="Powell A.J."/>
            <person name="Barry K."/>
            <person name="Miller A.N."/>
            <person name="Grigoriev I.V."/>
            <person name="Debuchy R."/>
            <person name="Gladieux P."/>
            <person name="Hiltunen Thoren M."/>
            <person name="Johannesson H."/>
        </authorList>
    </citation>
    <scope>NUCLEOTIDE SEQUENCE</scope>
    <source>
        <strain evidence="1">CBS 508.74</strain>
    </source>
</reference>
<name>A0AAN6TM79_9PEZI</name>
<proteinExistence type="predicted"/>
<sequence>MAVQCYILACALHSNLSQLDQLLHQPLDPTQPSNAEEEYGRATSAVQPCFPPFNIYPSRYCLVLMSQAPHQTQPSSQAIHFHGISPQRQTTYRC</sequence>
<dbReference type="Proteomes" id="UP001302812">
    <property type="component" value="Unassembled WGS sequence"/>
</dbReference>
<reference evidence="1" key="2">
    <citation type="submission" date="2023-05" db="EMBL/GenBank/DDBJ databases">
        <authorList>
            <consortium name="Lawrence Berkeley National Laboratory"/>
            <person name="Steindorff A."/>
            <person name="Hensen N."/>
            <person name="Bonometti L."/>
            <person name="Westerberg I."/>
            <person name="Brannstrom I.O."/>
            <person name="Guillou S."/>
            <person name="Cros-Aarteil S."/>
            <person name="Calhoun S."/>
            <person name="Haridas S."/>
            <person name="Kuo A."/>
            <person name="Mondo S."/>
            <person name="Pangilinan J."/>
            <person name="Riley R."/>
            <person name="Labutti K."/>
            <person name="Andreopoulos B."/>
            <person name="Lipzen A."/>
            <person name="Chen C."/>
            <person name="Yanf M."/>
            <person name="Daum C."/>
            <person name="Ng V."/>
            <person name="Clum A."/>
            <person name="Ohm R."/>
            <person name="Martin F."/>
            <person name="Silar P."/>
            <person name="Natvig D."/>
            <person name="Lalanne C."/>
            <person name="Gautier V."/>
            <person name="Ament-Velasquez S.L."/>
            <person name="Kruys A."/>
            <person name="Hutchinson M.I."/>
            <person name="Powell A.J."/>
            <person name="Barry K."/>
            <person name="Miller A.N."/>
            <person name="Grigoriev I.V."/>
            <person name="Debuchy R."/>
            <person name="Gladieux P."/>
            <person name="Thoren M.H."/>
            <person name="Johannesson H."/>
        </authorList>
    </citation>
    <scope>NUCLEOTIDE SEQUENCE</scope>
    <source>
        <strain evidence="1">CBS 508.74</strain>
    </source>
</reference>
<evidence type="ECO:0000313" key="1">
    <source>
        <dbReference type="EMBL" id="KAK4116998.1"/>
    </source>
</evidence>
<evidence type="ECO:0000313" key="2">
    <source>
        <dbReference type="Proteomes" id="UP001302812"/>
    </source>
</evidence>
<keyword evidence="2" id="KW-1185">Reference proteome</keyword>
<dbReference type="AlphaFoldDB" id="A0AAN6TM79"/>
<organism evidence="1 2">
    <name type="scientific">Canariomyces notabilis</name>
    <dbReference type="NCBI Taxonomy" id="2074819"/>
    <lineage>
        <taxon>Eukaryota</taxon>
        <taxon>Fungi</taxon>
        <taxon>Dikarya</taxon>
        <taxon>Ascomycota</taxon>
        <taxon>Pezizomycotina</taxon>
        <taxon>Sordariomycetes</taxon>
        <taxon>Sordariomycetidae</taxon>
        <taxon>Sordariales</taxon>
        <taxon>Chaetomiaceae</taxon>
        <taxon>Canariomyces</taxon>
    </lineage>
</organism>
<gene>
    <name evidence="1" type="ORF">N656DRAFT_4943</name>
</gene>
<protein>
    <submittedName>
        <fullName evidence="1">Uncharacterized protein</fullName>
    </submittedName>
</protein>
<comment type="caution">
    <text evidence="1">The sequence shown here is derived from an EMBL/GenBank/DDBJ whole genome shotgun (WGS) entry which is preliminary data.</text>
</comment>
<dbReference type="RefSeq" id="XP_064674568.1">
    <property type="nucleotide sequence ID" value="XM_064809833.1"/>
</dbReference>
<accession>A0AAN6TM79</accession>
<dbReference type="EMBL" id="MU853332">
    <property type="protein sequence ID" value="KAK4116998.1"/>
    <property type="molecule type" value="Genomic_DNA"/>
</dbReference>
<dbReference type="GeneID" id="89933957"/>